<feature type="region of interest" description="Disordered" evidence="1">
    <location>
        <begin position="85"/>
        <end position="114"/>
    </location>
</feature>
<evidence type="ECO:0000313" key="3">
    <source>
        <dbReference type="Proteomes" id="UP000017836"/>
    </source>
</evidence>
<dbReference type="Proteomes" id="UP000017836">
    <property type="component" value="Unassembled WGS sequence"/>
</dbReference>
<reference evidence="3" key="1">
    <citation type="journal article" date="2013" name="Science">
        <title>The Amborella genome and the evolution of flowering plants.</title>
        <authorList>
            <consortium name="Amborella Genome Project"/>
        </authorList>
    </citation>
    <scope>NUCLEOTIDE SEQUENCE [LARGE SCALE GENOMIC DNA]</scope>
</reference>
<dbReference type="HOGENOM" id="CLU_2124411_0_0_1"/>
<accession>U5D3U5</accession>
<sequence length="114" mass="13006">MPPLHAAACLGGRRKEEDGFGRVGSVRSCRSRLEDEDEEEKRRDGATTYGGLEVRRTTKEETGPLLVAALHFNCRKHTRIDERRMRRDGAAGSGGFEPCVHEWREERQRQRADV</sequence>
<organism evidence="2 3">
    <name type="scientific">Amborella trichopoda</name>
    <dbReference type="NCBI Taxonomy" id="13333"/>
    <lineage>
        <taxon>Eukaryota</taxon>
        <taxon>Viridiplantae</taxon>
        <taxon>Streptophyta</taxon>
        <taxon>Embryophyta</taxon>
        <taxon>Tracheophyta</taxon>
        <taxon>Spermatophyta</taxon>
        <taxon>Magnoliopsida</taxon>
        <taxon>Amborellales</taxon>
        <taxon>Amborellaceae</taxon>
        <taxon>Amborella</taxon>
    </lineage>
</organism>
<keyword evidence="3" id="KW-1185">Reference proteome</keyword>
<name>U5D3U5_AMBTC</name>
<dbReference type="EMBL" id="KI392485">
    <property type="protein sequence ID" value="ERN16072.1"/>
    <property type="molecule type" value="Genomic_DNA"/>
</dbReference>
<dbReference type="AlphaFoldDB" id="U5D3U5"/>
<protein>
    <submittedName>
        <fullName evidence="2">Uncharacterized protein</fullName>
    </submittedName>
</protein>
<evidence type="ECO:0000313" key="2">
    <source>
        <dbReference type="EMBL" id="ERN16072.1"/>
    </source>
</evidence>
<gene>
    <name evidence="2" type="ORF">AMTR_s00030p00136630</name>
</gene>
<evidence type="ECO:0000256" key="1">
    <source>
        <dbReference type="SAM" id="MobiDB-lite"/>
    </source>
</evidence>
<proteinExistence type="predicted"/>
<feature type="compositionally biased region" description="Basic and acidic residues" evidence="1">
    <location>
        <begin position="99"/>
        <end position="114"/>
    </location>
</feature>
<dbReference type="Gramene" id="ERN16072">
    <property type="protein sequence ID" value="ERN16072"/>
    <property type="gene ID" value="AMTR_s00030p00136630"/>
</dbReference>
<feature type="region of interest" description="Disordered" evidence="1">
    <location>
        <begin position="31"/>
        <end position="57"/>
    </location>
</feature>